<evidence type="ECO:0000256" key="3">
    <source>
        <dbReference type="ARBA" id="ARBA00022448"/>
    </source>
</evidence>
<gene>
    <name evidence="9" type="ordered locus">SYNW2485</name>
</gene>
<protein>
    <submittedName>
        <fullName evidence="9">Cyanate ABC transporter</fullName>
    </submittedName>
</protein>
<dbReference type="PANTHER" id="PTHR42788:SF7">
    <property type="entry name" value="NITRATE ABC TRANSPORTER ATP-BINDING PROTEIN"/>
    <property type="match status" value="1"/>
</dbReference>
<evidence type="ECO:0000313" key="9">
    <source>
        <dbReference type="EMBL" id="CAE09000.1"/>
    </source>
</evidence>
<keyword evidence="10" id="KW-1185">Reference proteome</keyword>
<dbReference type="Proteomes" id="UP000001422">
    <property type="component" value="Chromosome"/>
</dbReference>
<dbReference type="EMBL" id="BX569695">
    <property type="protein sequence ID" value="CAE09000.1"/>
    <property type="molecule type" value="Genomic_DNA"/>
</dbReference>
<evidence type="ECO:0000313" key="10">
    <source>
        <dbReference type="Proteomes" id="UP000001422"/>
    </source>
</evidence>
<name>Q7U3E7_PARMW</name>
<dbReference type="InterPro" id="IPR027417">
    <property type="entry name" value="P-loop_NTPase"/>
</dbReference>
<dbReference type="PANTHER" id="PTHR42788">
    <property type="entry name" value="TAURINE IMPORT ATP-BINDING PROTEIN-RELATED"/>
    <property type="match status" value="1"/>
</dbReference>
<dbReference type="PROSITE" id="PS50893">
    <property type="entry name" value="ABC_TRANSPORTER_2"/>
    <property type="match status" value="1"/>
</dbReference>
<dbReference type="SUPFAM" id="SSF52540">
    <property type="entry name" value="P-loop containing nucleoside triphosphate hydrolases"/>
    <property type="match status" value="1"/>
</dbReference>
<comment type="similarity">
    <text evidence="2">Belongs to the ABC transporter superfamily. Nitrate/nitrite/cyanate uptake transporter (NitT) (TC 3.A.1.16) family.</text>
</comment>
<evidence type="ECO:0000256" key="5">
    <source>
        <dbReference type="ARBA" id="ARBA00022741"/>
    </source>
</evidence>
<reference evidence="9 10" key="1">
    <citation type="journal article" date="2003" name="Nature">
        <title>The genome of a motile marine Synechococcus.</title>
        <authorList>
            <person name="Palenik B."/>
            <person name="Brahamsha B."/>
            <person name="Larimer F."/>
            <person name="Land M."/>
            <person name="Hauser L."/>
            <person name="Chain P."/>
            <person name="Lamerdin J."/>
            <person name="Regala W."/>
            <person name="Allen E.A."/>
            <person name="McCarren J."/>
            <person name="Paulsen I."/>
            <person name="Dufresne A."/>
            <person name="Partensky F."/>
            <person name="Webb E."/>
            <person name="Waterbury J."/>
        </authorList>
    </citation>
    <scope>NUCLEOTIDE SEQUENCE [LARGE SCALE GENOMIC DNA]</scope>
    <source>
        <strain evidence="9 10">WH8102</strain>
    </source>
</reference>
<dbReference type="GO" id="GO:0005524">
    <property type="term" value="F:ATP binding"/>
    <property type="evidence" value="ECO:0007669"/>
    <property type="project" value="UniProtKB-KW"/>
</dbReference>
<organism evidence="9 10">
    <name type="scientific">Parasynechococcus marenigrum (strain WH8102)</name>
    <dbReference type="NCBI Taxonomy" id="84588"/>
    <lineage>
        <taxon>Bacteria</taxon>
        <taxon>Bacillati</taxon>
        <taxon>Cyanobacteriota</taxon>
        <taxon>Cyanophyceae</taxon>
        <taxon>Synechococcales</taxon>
        <taxon>Prochlorococcaceae</taxon>
        <taxon>Parasynechococcus</taxon>
        <taxon>Parasynechococcus marenigrum</taxon>
    </lineage>
</organism>
<sequence length="288" mass="32032">MTKSVPSSVDSISYKEHESHVEIVNLSKVFPISRPSLFNKKTENYVALEGVNLDIKKNTFVSLIGPSGCGKSTLLNLLAGLDDFTSGEIFIEGKPLVGPGPDRGIIFQNYALMPWLTAAGNIEYALETACPELSTSQRREKARYFLNMVGLERSMNKFPKQISGGMKQRVAIARALSINPSMLLMDEPFGALDALTRSYLQEEVLKIWEKNRVTALLITHSIEEALLMSDKIVLMSSGPSANIADIIDVPLPRPRIRNIIEKDSLFIDIKLQLEDHLLRETRAVEESS</sequence>
<dbReference type="GO" id="GO:0016887">
    <property type="term" value="F:ATP hydrolysis activity"/>
    <property type="evidence" value="ECO:0007669"/>
    <property type="project" value="InterPro"/>
</dbReference>
<evidence type="ECO:0000256" key="6">
    <source>
        <dbReference type="ARBA" id="ARBA00022840"/>
    </source>
</evidence>
<dbReference type="AlphaFoldDB" id="Q7U3E7"/>
<dbReference type="InterPro" id="IPR017871">
    <property type="entry name" value="ABC_transporter-like_CS"/>
</dbReference>
<dbReference type="eggNOG" id="COG1116">
    <property type="taxonomic scope" value="Bacteria"/>
</dbReference>
<dbReference type="CDD" id="cd03293">
    <property type="entry name" value="ABC_NrtD_SsuB_transporters"/>
    <property type="match status" value="1"/>
</dbReference>
<keyword evidence="6" id="KW-0067">ATP-binding</keyword>
<dbReference type="GO" id="GO:0005886">
    <property type="term" value="C:plasma membrane"/>
    <property type="evidence" value="ECO:0007669"/>
    <property type="project" value="UniProtKB-SubCell"/>
</dbReference>
<evidence type="ECO:0000256" key="2">
    <source>
        <dbReference type="ARBA" id="ARBA00009440"/>
    </source>
</evidence>
<evidence type="ECO:0000256" key="1">
    <source>
        <dbReference type="ARBA" id="ARBA00004417"/>
    </source>
</evidence>
<comment type="subcellular location">
    <subcellularLocation>
        <location evidence="1">Cell inner membrane</location>
        <topology evidence="1">Peripheral membrane protein</topology>
    </subcellularLocation>
</comment>
<dbReference type="InterPro" id="IPR050166">
    <property type="entry name" value="ABC_transporter_ATP-bind"/>
</dbReference>
<dbReference type="Pfam" id="PF00005">
    <property type="entry name" value="ABC_tran"/>
    <property type="match status" value="1"/>
</dbReference>
<dbReference type="KEGG" id="syw:SYNW2485"/>
<feature type="domain" description="ABC transporter" evidence="8">
    <location>
        <begin position="21"/>
        <end position="262"/>
    </location>
</feature>
<dbReference type="Gene3D" id="3.40.50.300">
    <property type="entry name" value="P-loop containing nucleotide triphosphate hydrolases"/>
    <property type="match status" value="1"/>
</dbReference>
<proteinExistence type="inferred from homology"/>
<dbReference type="SMART" id="SM00382">
    <property type="entry name" value="AAA"/>
    <property type="match status" value="1"/>
</dbReference>
<keyword evidence="7" id="KW-0472">Membrane</keyword>
<dbReference type="HOGENOM" id="CLU_000604_1_22_3"/>
<keyword evidence="5" id="KW-0547">Nucleotide-binding</keyword>
<dbReference type="InterPro" id="IPR003439">
    <property type="entry name" value="ABC_transporter-like_ATP-bd"/>
</dbReference>
<evidence type="ECO:0000256" key="4">
    <source>
        <dbReference type="ARBA" id="ARBA00022475"/>
    </source>
</evidence>
<dbReference type="PROSITE" id="PS00211">
    <property type="entry name" value="ABC_TRANSPORTER_1"/>
    <property type="match status" value="1"/>
</dbReference>
<accession>Q7U3E7</accession>
<evidence type="ECO:0000256" key="7">
    <source>
        <dbReference type="ARBA" id="ARBA00023136"/>
    </source>
</evidence>
<dbReference type="InterPro" id="IPR003593">
    <property type="entry name" value="AAA+_ATPase"/>
</dbReference>
<keyword evidence="4" id="KW-1003">Cell membrane</keyword>
<dbReference type="STRING" id="84588.SYNW2485"/>
<evidence type="ECO:0000259" key="8">
    <source>
        <dbReference type="PROSITE" id="PS50893"/>
    </source>
</evidence>
<keyword evidence="3" id="KW-0813">Transport</keyword>
<dbReference type="RefSeq" id="WP_011129338.1">
    <property type="nucleotide sequence ID" value="NC_005070.1"/>
</dbReference>